<dbReference type="InterPro" id="IPR041726">
    <property type="entry name" value="ACAD10_11_N"/>
</dbReference>
<feature type="domain" description="Aminoglycoside phosphotransferase" evidence="1">
    <location>
        <begin position="30"/>
        <end position="267"/>
    </location>
</feature>
<evidence type="ECO:0000313" key="2">
    <source>
        <dbReference type="EMBL" id="QIW95325.1"/>
    </source>
</evidence>
<dbReference type="Gene3D" id="3.30.200.20">
    <property type="entry name" value="Phosphorylase Kinase, domain 1"/>
    <property type="match status" value="1"/>
</dbReference>
<dbReference type="InterPro" id="IPR008271">
    <property type="entry name" value="Ser/Thr_kinase_AS"/>
</dbReference>
<proteinExistence type="predicted"/>
<organism evidence="2 3">
    <name type="scientific">Peltaster fructicola</name>
    <dbReference type="NCBI Taxonomy" id="286661"/>
    <lineage>
        <taxon>Eukaryota</taxon>
        <taxon>Fungi</taxon>
        <taxon>Dikarya</taxon>
        <taxon>Ascomycota</taxon>
        <taxon>Pezizomycotina</taxon>
        <taxon>Dothideomycetes</taxon>
        <taxon>Dothideomycetes incertae sedis</taxon>
        <taxon>Peltaster</taxon>
    </lineage>
</organism>
<dbReference type="Proteomes" id="UP000503462">
    <property type="component" value="Chromosome 1"/>
</dbReference>
<keyword evidence="3" id="KW-1185">Reference proteome</keyword>
<dbReference type="PROSITE" id="PS00108">
    <property type="entry name" value="PROTEIN_KINASE_ST"/>
    <property type="match status" value="1"/>
</dbReference>
<dbReference type="InterPro" id="IPR052898">
    <property type="entry name" value="ACAD10-like"/>
</dbReference>
<dbReference type="InterPro" id="IPR002575">
    <property type="entry name" value="Aminoglycoside_PTrfase"/>
</dbReference>
<dbReference type="SUPFAM" id="SSF56112">
    <property type="entry name" value="Protein kinase-like (PK-like)"/>
    <property type="match status" value="1"/>
</dbReference>
<dbReference type="EMBL" id="CP051139">
    <property type="protein sequence ID" value="QIW95325.1"/>
    <property type="molecule type" value="Genomic_DNA"/>
</dbReference>
<dbReference type="CDD" id="cd05154">
    <property type="entry name" value="ACAD10_11_N-like"/>
    <property type="match status" value="1"/>
</dbReference>
<dbReference type="GO" id="GO:0004672">
    <property type="term" value="F:protein kinase activity"/>
    <property type="evidence" value="ECO:0007669"/>
    <property type="project" value="InterPro"/>
</dbReference>
<dbReference type="OrthoDB" id="191037at2759"/>
<name>A0A6H0XKU0_9PEZI</name>
<dbReference type="PANTHER" id="PTHR47829:SF1">
    <property type="entry name" value="HAD FAMILY PHOSPHATASE"/>
    <property type="match status" value="1"/>
</dbReference>
<gene>
    <name evidence="2" type="ORF">AMS68_000843</name>
</gene>
<evidence type="ECO:0000259" key="1">
    <source>
        <dbReference type="Pfam" id="PF01636"/>
    </source>
</evidence>
<evidence type="ECO:0000313" key="3">
    <source>
        <dbReference type="Proteomes" id="UP000503462"/>
    </source>
</evidence>
<dbReference type="PANTHER" id="PTHR47829">
    <property type="entry name" value="HYDROLASE, PUTATIVE (AFU_ORTHOLOGUE AFUA_1G12880)-RELATED"/>
    <property type="match status" value="1"/>
</dbReference>
<reference evidence="2 3" key="1">
    <citation type="journal article" date="2016" name="Sci. Rep.">
        <title>Peltaster fructicola genome reveals evolution from an invasive phytopathogen to an ectophytic parasite.</title>
        <authorList>
            <person name="Xu C."/>
            <person name="Chen H."/>
            <person name="Gleason M.L."/>
            <person name="Xu J.R."/>
            <person name="Liu H."/>
            <person name="Zhang R."/>
            <person name="Sun G."/>
        </authorList>
    </citation>
    <scope>NUCLEOTIDE SEQUENCE [LARGE SCALE GENOMIC DNA]</scope>
    <source>
        <strain evidence="2 3">LNHT1506</strain>
    </source>
</reference>
<dbReference type="AlphaFoldDB" id="A0A6H0XKU0"/>
<dbReference type="Gene3D" id="3.90.1200.10">
    <property type="match status" value="1"/>
</dbReference>
<protein>
    <recommendedName>
        <fullName evidence="1">Aminoglycoside phosphotransferase domain-containing protein</fullName>
    </recommendedName>
</protein>
<dbReference type="InterPro" id="IPR011009">
    <property type="entry name" value="Kinase-like_dom_sf"/>
</dbReference>
<accession>A0A6H0XKU0</accession>
<sequence>MAGTIRQPIDIDALQRYIEKELPEIKTPLDVKQFGYGQSNPTYLLTSSDGQRYVMRKKPPGKLLSKTAHRMDREYKIIHALENTDVAVPKAYGLCEDDSVIGTAFYIMSYLDGRIFEDPALPDVSTEDRTAMWKSAIETLARFHRVDPKSVGLEKYGKPNGFYNRQLMTFATISTVQSEVKDKDSGEAVGKIPHFDEMVDFFQDEKTQPKDRSTLVHGDYKIDNVVFHKTEPRVIGILDWEMSTIGHPLSDLTNLLMPHTTADSKRAQAIGRAHPGFLAGAIPGLPTKEQCLKWYAAVAGWEYSKAEFTWGEAFSVYRGSIIMQGIAARFAQRQASSAKAKDYAVQMKPFGEVAWELVESAKQQVADKAKL</sequence>
<dbReference type="Pfam" id="PF01636">
    <property type="entry name" value="APH"/>
    <property type="match status" value="1"/>
</dbReference>